<keyword evidence="3" id="KW-0133">Cell shape</keyword>
<dbReference type="InterPro" id="IPR016181">
    <property type="entry name" value="Acyl_CoA_acyltransferase"/>
</dbReference>
<comment type="caution">
    <text evidence="7">The sequence shown here is derived from an EMBL/GenBank/DDBJ whole genome shotgun (WGS) entry which is preliminary data.</text>
</comment>
<dbReference type="PROSITE" id="PS51191">
    <property type="entry name" value="FEMABX"/>
    <property type="match status" value="1"/>
</dbReference>
<dbReference type="Pfam" id="PF02388">
    <property type="entry name" value="FemAB"/>
    <property type="match status" value="2"/>
</dbReference>
<keyword evidence="6" id="KW-0961">Cell wall biogenesis/degradation</keyword>
<evidence type="ECO:0000313" key="8">
    <source>
        <dbReference type="Proteomes" id="UP001549749"/>
    </source>
</evidence>
<proteinExistence type="inferred from homology"/>
<keyword evidence="2" id="KW-0808">Transferase</keyword>
<gene>
    <name evidence="7" type="ORF">ABR189_15290</name>
</gene>
<name>A0ABV2T6U9_9BACT</name>
<evidence type="ECO:0000256" key="6">
    <source>
        <dbReference type="ARBA" id="ARBA00023316"/>
    </source>
</evidence>
<evidence type="ECO:0000256" key="2">
    <source>
        <dbReference type="ARBA" id="ARBA00022679"/>
    </source>
</evidence>
<reference evidence="7 8" key="1">
    <citation type="submission" date="2024-06" db="EMBL/GenBank/DDBJ databases">
        <title>Chitinophaga defluvii sp. nov., isolated from municipal sewage.</title>
        <authorList>
            <person name="Zhang L."/>
        </authorList>
    </citation>
    <scope>NUCLEOTIDE SEQUENCE [LARGE SCALE GENOMIC DNA]</scope>
    <source>
        <strain evidence="7 8">H8</strain>
    </source>
</reference>
<comment type="similarity">
    <text evidence="1">Belongs to the FemABX family.</text>
</comment>
<dbReference type="InterPro" id="IPR050644">
    <property type="entry name" value="PG_Glycine_Bridge_Synth"/>
</dbReference>
<dbReference type="PANTHER" id="PTHR36174:SF1">
    <property type="entry name" value="LIPID II:GLYCINE GLYCYLTRANSFERASE"/>
    <property type="match status" value="1"/>
</dbReference>
<sequence>MNVEVDKKEIKEVHKTAIIQQTAFWSEVKMKQGIQSSAFDFKVKNEDLFTGSTGGQYVAADLLILLQQIDDEHTIAYVPYGPEIEPARENQGLFLEELSESLRSYLPNKCIMIRYDLAWESHWAQDSDHYDFKGNWNGPPEKKYQEFRFNFNTQNWNLKKANSDILPSNTIFLNLKDDKGNLLEKMKPKTRYNINLSIRKGVVVRKTGLEDLDIWYELYKQTANRNRIHLNDIHYFRTVLTARANDSCSPAEVELLLAEVDGTPLAAMFLVISGNRGTYLYGASSSTNRNYMATYALQWEAITTAQMKGCTEYDFFGVAPRPDQNHPLYGLYKFKTGFGGELYHRMGCWDYPLHQEKYSYYIAAEMQNKGYHI</sequence>
<keyword evidence="4" id="KW-0573">Peptidoglycan synthesis</keyword>
<dbReference type="Proteomes" id="UP001549749">
    <property type="component" value="Unassembled WGS sequence"/>
</dbReference>
<evidence type="ECO:0000256" key="5">
    <source>
        <dbReference type="ARBA" id="ARBA00023315"/>
    </source>
</evidence>
<evidence type="ECO:0000256" key="4">
    <source>
        <dbReference type="ARBA" id="ARBA00022984"/>
    </source>
</evidence>
<protein>
    <submittedName>
        <fullName evidence="7">Peptidoglycan bridge formation glycyltransferase FemA/FemB family protein</fullName>
    </submittedName>
</protein>
<evidence type="ECO:0000256" key="3">
    <source>
        <dbReference type="ARBA" id="ARBA00022960"/>
    </source>
</evidence>
<organism evidence="7 8">
    <name type="scientific">Chitinophaga defluvii</name>
    <dbReference type="NCBI Taxonomy" id="3163343"/>
    <lineage>
        <taxon>Bacteria</taxon>
        <taxon>Pseudomonadati</taxon>
        <taxon>Bacteroidota</taxon>
        <taxon>Chitinophagia</taxon>
        <taxon>Chitinophagales</taxon>
        <taxon>Chitinophagaceae</taxon>
        <taxon>Chitinophaga</taxon>
    </lineage>
</organism>
<dbReference type="Gene3D" id="3.40.630.30">
    <property type="match status" value="2"/>
</dbReference>
<evidence type="ECO:0000256" key="1">
    <source>
        <dbReference type="ARBA" id="ARBA00009943"/>
    </source>
</evidence>
<keyword evidence="5" id="KW-0012">Acyltransferase</keyword>
<accession>A0ABV2T6U9</accession>
<keyword evidence="8" id="KW-1185">Reference proteome</keyword>
<dbReference type="RefSeq" id="WP_354661386.1">
    <property type="nucleotide sequence ID" value="NZ_JBEXAC010000002.1"/>
</dbReference>
<dbReference type="SUPFAM" id="SSF55729">
    <property type="entry name" value="Acyl-CoA N-acyltransferases (Nat)"/>
    <property type="match status" value="1"/>
</dbReference>
<dbReference type="InterPro" id="IPR003447">
    <property type="entry name" value="FEMABX"/>
</dbReference>
<dbReference type="EMBL" id="JBEXAC010000002">
    <property type="protein sequence ID" value="MET6998746.1"/>
    <property type="molecule type" value="Genomic_DNA"/>
</dbReference>
<evidence type="ECO:0000313" key="7">
    <source>
        <dbReference type="EMBL" id="MET6998746.1"/>
    </source>
</evidence>
<dbReference type="PANTHER" id="PTHR36174">
    <property type="entry name" value="LIPID II:GLYCINE GLYCYLTRANSFERASE"/>
    <property type="match status" value="1"/>
</dbReference>